<dbReference type="EMBL" id="PYBW01000108">
    <property type="protein sequence ID" value="PYC72115.1"/>
    <property type="molecule type" value="Genomic_DNA"/>
</dbReference>
<organism evidence="3 4">
    <name type="scientific">Streptomyces tateyamensis</name>
    <dbReference type="NCBI Taxonomy" id="565073"/>
    <lineage>
        <taxon>Bacteria</taxon>
        <taxon>Bacillati</taxon>
        <taxon>Actinomycetota</taxon>
        <taxon>Actinomycetes</taxon>
        <taxon>Kitasatosporales</taxon>
        <taxon>Streptomycetaceae</taxon>
        <taxon>Streptomyces</taxon>
    </lineage>
</organism>
<dbReference type="AlphaFoldDB" id="A0A2V4NA56"/>
<feature type="compositionally biased region" description="Low complexity" evidence="1">
    <location>
        <begin position="90"/>
        <end position="126"/>
    </location>
</feature>
<feature type="compositionally biased region" description="Pro residues" evidence="1">
    <location>
        <begin position="14"/>
        <end position="24"/>
    </location>
</feature>
<evidence type="ECO:0000313" key="4">
    <source>
        <dbReference type="Proteomes" id="UP000248039"/>
    </source>
</evidence>
<feature type="region of interest" description="Disordered" evidence="1">
    <location>
        <begin position="1"/>
        <end position="382"/>
    </location>
</feature>
<keyword evidence="2" id="KW-1133">Transmembrane helix</keyword>
<name>A0A2V4NA56_9ACTN</name>
<accession>A0A2V4NA56</accession>
<feature type="compositionally biased region" description="Low complexity" evidence="1">
    <location>
        <begin position="251"/>
        <end position="284"/>
    </location>
</feature>
<feature type="compositionally biased region" description="Pro residues" evidence="1">
    <location>
        <begin position="207"/>
        <end position="218"/>
    </location>
</feature>
<keyword evidence="4" id="KW-1185">Reference proteome</keyword>
<dbReference type="Proteomes" id="UP000248039">
    <property type="component" value="Unassembled WGS sequence"/>
</dbReference>
<protein>
    <submittedName>
        <fullName evidence="3">Uncharacterized protein</fullName>
    </submittedName>
</protein>
<comment type="caution">
    <text evidence="3">The sequence shown here is derived from an EMBL/GenBank/DDBJ whole genome shotgun (WGS) entry which is preliminary data.</text>
</comment>
<gene>
    <name evidence="3" type="ORF">C7C46_26115</name>
</gene>
<sequence>MRSAVKPEEGGAEPEPPAPAPAPTGPRHRSAPSASPVLGVMDQGGRTAPPPDLPPEWRTPAPSGAREDSESTGEWFRPRQKGRPEPVASPAAPAAARAPRPTAAQAPAPAPAAAPGAPAGPAGGTPYQRTAEPGVRRSAAPRYAADSTQQTPPPQQGGNAGPPFGAPQGYPADPYAGGPRSPQGHPATPPHGTQLPGTPAHGTPRPAATPPHGTPVPGGPGQTGPYQAQNNASPYAPTPSGADPFAAAPTGADPFAPTGADPFAAAPATAPRPTGTPGAPGRFARPQPPINQPPAGGFPSGPAQGLALPDEGEDTQVDGFAPITADLPPHQAIPGLPATGGYGSAPTGPTGATPPGPLPAGATAPATTPAPAPKPAAPAAKKRSKAKKLLVTGTGGVVFLGAAVYGTGLMLNQSDVPRGTTVLGTDIGGDSRDQAVHQLDGTVGKAGQRPIQLKLGDQTLPLDPTTAGLSFDTTGTVDGLTKHSYAPADVFSSLTGGTKAVPPAVRIDRAKLKAALDSLASGAAHGLKEGFVQFDDSGNATVVPGQSGQTLDSANAADQVVQAYQDRAAGKPDQPVTLATTNAAPKVSTQALQQAADTLGKQITSAPVIVWAGTHRFTFTKVTAAKALTLAPDAGGTIGAKWDLDQLGSQLGTTFDKLKFRKSDGTSAPITPQDVADAIASVYDKNGTADRTFKFRM</sequence>
<reference evidence="3 4" key="1">
    <citation type="submission" date="2018-03" db="EMBL/GenBank/DDBJ databases">
        <title>Bioinformatic expansion and discovery of thiopeptide antibiotics.</title>
        <authorList>
            <person name="Schwalen C.J."/>
            <person name="Hudson G.A."/>
            <person name="Mitchell D.A."/>
        </authorList>
    </citation>
    <scope>NUCLEOTIDE SEQUENCE [LARGE SCALE GENOMIC DNA]</scope>
    <source>
        <strain evidence="3 4">ATCC 21389</strain>
    </source>
</reference>
<keyword evidence="2" id="KW-0812">Transmembrane</keyword>
<evidence type="ECO:0000256" key="2">
    <source>
        <dbReference type="SAM" id="Phobius"/>
    </source>
</evidence>
<proteinExistence type="predicted"/>
<keyword evidence="2" id="KW-0472">Membrane</keyword>
<evidence type="ECO:0000256" key="1">
    <source>
        <dbReference type="SAM" id="MobiDB-lite"/>
    </source>
</evidence>
<evidence type="ECO:0000313" key="3">
    <source>
        <dbReference type="EMBL" id="PYC72115.1"/>
    </source>
</evidence>
<feature type="transmembrane region" description="Helical" evidence="2">
    <location>
        <begin position="389"/>
        <end position="411"/>
    </location>
</feature>